<organism evidence="6 7">
    <name type="scientific">Bartonella apis</name>
    <dbReference type="NCBI Taxonomy" id="1686310"/>
    <lineage>
        <taxon>Bacteria</taxon>
        <taxon>Pseudomonadati</taxon>
        <taxon>Pseudomonadota</taxon>
        <taxon>Alphaproteobacteria</taxon>
        <taxon>Hyphomicrobiales</taxon>
        <taxon>Bartonellaceae</taxon>
        <taxon>Bartonella</taxon>
    </lineage>
</organism>
<evidence type="ECO:0000256" key="3">
    <source>
        <dbReference type="ARBA" id="ARBA00023125"/>
    </source>
</evidence>
<dbReference type="PANTHER" id="PTHR30346:SF0">
    <property type="entry name" value="HCA OPERON TRANSCRIPTIONAL ACTIVATOR HCAR"/>
    <property type="match status" value="1"/>
</dbReference>
<dbReference type="EMBL" id="LXYT01000003">
    <property type="protein sequence ID" value="OLY42994.1"/>
    <property type="molecule type" value="Genomic_DNA"/>
</dbReference>
<dbReference type="AlphaFoldDB" id="A0A1R0F7Q2"/>
<dbReference type="SUPFAM" id="SSF46785">
    <property type="entry name" value="Winged helix' DNA-binding domain"/>
    <property type="match status" value="1"/>
</dbReference>
<dbReference type="InterPro" id="IPR036388">
    <property type="entry name" value="WH-like_DNA-bd_sf"/>
</dbReference>
<keyword evidence="4" id="KW-0804">Transcription</keyword>
<evidence type="ECO:0000256" key="4">
    <source>
        <dbReference type="ARBA" id="ARBA00023163"/>
    </source>
</evidence>
<dbReference type="OrthoDB" id="9811588at2"/>
<gene>
    <name evidence="6" type="ORF">PEB0149_004120</name>
</gene>
<keyword evidence="2" id="KW-0805">Transcription regulation</keyword>
<dbReference type="Gene3D" id="1.10.10.10">
    <property type="entry name" value="Winged helix-like DNA-binding domain superfamily/Winged helix DNA-binding domain"/>
    <property type="match status" value="1"/>
</dbReference>
<dbReference type="PANTHER" id="PTHR30346">
    <property type="entry name" value="TRANSCRIPTIONAL DUAL REGULATOR HCAR-RELATED"/>
    <property type="match status" value="1"/>
</dbReference>
<dbReference type="InterPro" id="IPR005119">
    <property type="entry name" value="LysR_subst-bd"/>
</dbReference>
<dbReference type="PROSITE" id="PS50931">
    <property type="entry name" value="HTH_LYSR"/>
    <property type="match status" value="1"/>
</dbReference>
<comment type="similarity">
    <text evidence="1">Belongs to the LysR transcriptional regulatory family.</text>
</comment>
<dbReference type="GO" id="GO:0003677">
    <property type="term" value="F:DNA binding"/>
    <property type="evidence" value="ECO:0007669"/>
    <property type="project" value="UniProtKB-KW"/>
</dbReference>
<dbReference type="InterPro" id="IPR036390">
    <property type="entry name" value="WH_DNA-bd_sf"/>
</dbReference>
<keyword evidence="7" id="KW-1185">Reference proteome</keyword>
<comment type="caution">
    <text evidence="6">The sequence shown here is derived from an EMBL/GenBank/DDBJ whole genome shotgun (WGS) entry which is preliminary data.</text>
</comment>
<keyword evidence="3 6" id="KW-0238">DNA-binding</keyword>
<dbReference type="GO" id="GO:0003700">
    <property type="term" value="F:DNA-binding transcription factor activity"/>
    <property type="evidence" value="ECO:0007669"/>
    <property type="project" value="InterPro"/>
</dbReference>
<dbReference type="PRINTS" id="PR00039">
    <property type="entry name" value="HTHLYSR"/>
</dbReference>
<dbReference type="Gene3D" id="3.40.190.10">
    <property type="entry name" value="Periplasmic binding protein-like II"/>
    <property type="match status" value="2"/>
</dbReference>
<evidence type="ECO:0000313" key="7">
    <source>
        <dbReference type="Proteomes" id="UP000187344"/>
    </source>
</evidence>
<dbReference type="Pfam" id="PF03466">
    <property type="entry name" value="LysR_substrate"/>
    <property type="match status" value="1"/>
</dbReference>
<name>A0A1R0F7Q2_9HYPH</name>
<dbReference type="SUPFAM" id="SSF53850">
    <property type="entry name" value="Periplasmic binding protein-like II"/>
    <property type="match status" value="1"/>
</dbReference>
<reference evidence="6 7" key="1">
    <citation type="submission" date="2016-12" db="EMBL/GenBank/DDBJ databases">
        <title>Comparative genomics of Bartonella apis.</title>
        <authorList>
            <person name="Engel P."/>
        </authorList>
    </citation>
    <scope>NUCLEOTIDE SEQUENCE [LARGE SCALE GENOMIC DNA]</scope>
    <source>
        <strain evidence="6 7">PEB0149</strain>
    </source>
</reference>
<sequence>MDIKQIRYFQAIAQYGSISEAARHLFIVQPALSRQIKELERYLGARLFIRRQKGIELTKAGEQLLQDSSTILQALNLAITNVKRASGIKETLHIGIAPTYTWNPIVVGIIRDFCKCYPDINLSLEPTLAVGQSERLTNGTLDAGFMAWRLKADTTKEGIFLDKCRLLIACNFENNIFKNKKDLQSLEQQKCLFFPREMSPEFYDFLFAECRKANFRPRIVTCATDFNACLGMVLSGLGYTFISSISRYNCPVGIRLDEHPSLSGQYDFEFVYRKTIRKEALQLLVDFVKKRQNSRNLSDIQNHNKTL</sequence>
<dbReference type="GO" id="GO:0032993">
    <property type="term" value="C:protein-DNA complex"/>
    <property type="evidence" value="ECO:0007669"/>
    <property type="project" value="TreeGrafter"/>
</dbReference>
<accession>A0A1R0F7Q2</accession>
<evidence type="ECO:0000259" key="5">
    <source>
        <dbReference type="PROSITE" id="PS50931"/>
    </source>
</evidence>
<dbReference type="FunFam" id="1.10.10.10:FF:000001">
    <property type="entry name" value="LysR family transcriptional regulator"/>
    <property type="match status" value="1"/>
</dbReference>
<evidence type="ECO:0000256" key="2">
    <source>
        <dbReference type="ARBA" id="ARBA00023015"/>
    </source>
</evidence>
<dbReference type="CDD" id="cd08414">
    <property type="entry name" value="PBP2_LTTR_aromatics_like"/>
    <property type="match status" value="1"/>
</dbReference>
<evidence type="ECO:0000313" key="6">
    <source>
        <dbReference type="EMBL" id="OLY42994.1"/>
    </source>
</evidence>
<dbReference type="RefSeq" id="WP_075870817.1">
    <property type="nucleotide sequence ID" value="NZ_CALYQA010000003.1"/>
</dbReference>
<protein>
    <submittedName>
        <fullName evidence="6">DNA-binding transcriptional regulator, LysR family</fullName>
    </submittedName>
</protein>
<dbReference type="Proteomes" id="UP000187344">
    <property type="component" value="Unassembled WGS sequence"/>
</dbReference>
<proteinExistence type="inferred from homology"/>
<evidence type="ECO:0000256" key="1">
    <source>
        <dbReference type="ARBA" id="ARBA00009437"/>
    </source>
</evidence>
<dbReference type="InterPro" id="IPR000847">
    <property type="entry name" value="LysR_HTH_N"/>
</dbReference>
<dbReference type="Pfam" id="PF00126">
    <property type="entry name" value="HTH_1"/>
    <property type="match status" value="1"/>
</dbReference>
<feature type="domain" description="HTH lysR-type" evidence="5">
    <location>
        <begin position="1"/>
        <end position="58"/>
    </location>
</feature>